<keyword evidence="2" id="KW-1185">Reference proteome</keyword>
<sequence>LPRRIFSPRNQPYESTTINTWMFLWIPQMMEVLPISAPDRDRLDIITDPCERLGFNKFHVEIVFVHL</sequence>
<reference evidence="1 2" key="1">
    <citation type="submission" date="2015-01" db="EMBL/GenBank/DDBJ databases">
        <title>Evolution of Trichinella species and genotypes.</title>
        <authorList>
            <person name="Korhonen P.K."/>
            <person name="Edoardo P."/>
            <person name="Giuseppe L.R."/>
            <person name="Gasser R.B."/>
        </authorList>
    </citation>
    <scope>NUCLEOTIDE SEQUENCE [LARGE SCALE GENOMIC DNA]</scope>
    <source>
        <strain evidence="1">ISS417</strain>
    </source>
</reference>
<name>A0A0V0SPT9_9BILA</name>
<accession>A0A0V0SPT9</accession>
<gene>
    <name evidence="1" type="ORF">T05_6216</name>
</gene>
<organism evidence="1 2">
    <name type="scientific">Trichinella murrelli</name>
    <dbReference type="NCBI Taxonomy" id="144512"/>
    <lineage>
        <taxon>Eukaryota</taxon>
        <taxon>Metazoa</taxon>
        <taxon>Ecdysozoa</taxon>
        <taxon>Nematoda</taxon>
        <taxon>Enoplea</taxon>
        <taxon>Dorylaimia</taxon>
        <taxon>Trichinellida</taxon>
        <taxon>Trichinellidae</taxon>
        <taxon>Trichinella</taxon>
    </lineage>
</organism>
<feature type="non-terminal residue" evidence="1">
    <location>
        <position position="67"/>
    </location>
</feature>
<feature type="non-terminal residue" evidence="1">
    <location>
        <position position="1"/>
    </location>
</feature>
<dbReference type="Proteomes" id="UP000055048">
    <property type="component" value="Unassembled WGS sequence"/>
</dbReference>
<dbReference type="EMBL" id="JYDJ01004104">
    <property type="protein sequence ID" value="KRX28746.1"/>
    <property type="molecule type" value="Genomic_DNA"/>
</dbReference>
<evidence type="ECO:0000313" key="2">
    <source>
        <dbReference type="Proteomes" id="UP000055048"/>
    </source>
</evidence>
<comment type="caution">
    <text evidence="1">The sequence shown here is derived from an EMBL/GenBank/DDBJ whole genome shotgun (WGS) entry which is preliminary data.</text>
</comment>
<evidence type="ECO:0000313" key="1">
    <source>
        <dbReference type="EMBL" id="KRX28746.1"/>
    </source>
</evidence>
<protein>
    <submittedName>
        <fullName evidence="1">Uncharacterized protein</fullName>
    </submittedName>
</protein>
<proteinExistence type="predicted"/>
<dbReference type="AlphaFoldDB" id="A0A0V0SPT9"/>